<reference evidence="4 5" key="1">
    <citation type="journal article" date="2018" name="Evol. Lett.">
        <title>Horizontal gene cluster transfer increased hallucinogenic mushroom diversity.</title>
        <authorList>
            <person name="Reynolds H.T."/>
            <person name="Vijayakumar V."/>
            <person name="Gluck-Thaler E."/>
            <person name="Korotkin H.B."/>
            <person name="Matheny P.B."/>
            <person name="Slot J.C."/>
        </authorList>
    </citation>
    <scope>NUCLEOTIDE SEQUENCE [LARGE SCALE GENOMIC DNA]</scope>
    <source>
        <strain evidence="4 5">2629</strain>
    </source>
</reference>
<organism evidence="4 5">
    <name type="scientific">Panaeolus cyanescens</name>
    <dbReference type="NCBI Taxonomy" id="181874"/>
    <lineage>
        <taxon>Eukaryota</taxon>
        <taxon>Fungi</taxon>
        <taxon>Dikarya</taxon>
        <taxon>Basidiomycota</taxon>
        <taxon>Agaricomycotina</taxon>
        <taxon>Agaricomycetes</taxon>
        <taxon>Agaricomycetidae</taxon>
        <taxon>Agaricales</taxon>
        <taxon>Agaricineae</taxon>
        <taxon>Galeropsidaceae</taxon>
        <taxon>Panaeolus</taxon>
    </lineage>
</organism>
<dbReference type="Pfam" id="PF03033">
    <property type="entry name" value="Glyco_transf_28"/>
    <property type="match status" value="1"/>
</dbReference>
<feature type="region of interest" description="Disordered" evidence="2">
    <location>
        <begin position="132"/>
        <end position="198"/>
    </location>
</feature>
<dbReference type="GO" id="GO:0016125">
    <property type="term" value="P:sterol metabolic process"/>
    <property type="evidence" value="ECO:0007669"/>
    <property type="project" value="TreeGrafter"/>
</dbReference>
<dbReference type="EMBL" id="NHTK01006010">
    <property type="protein sequence ID" value="PPQ68336.1"/>
    <property type="molecule type" value="Genomic_DNA"/>
</dbReference>
<dbReference type="InterPro" id="IPR050426">
    <property type="entry name" value="Glycosyltransferase_28"/>
</dbReference>
<evidence type="ECO:0000313" key="4">
    <source>
        <dbReference type="EMBL" id="PPQ68336.1"/>
    </source>
</evidence>
<dbReference type="FunFam" id="3.40.50.2000:FF:000029">
    <property type="entry name" value="Sterol 3-beta-glucosyltransferase"/>
    <property type="match status" value="1"/>
</dbReference>
<accession>A0A409VQ64</accession>
<dbReference type="Gene3D" id="3.40.50.2000">
    <property type="entry name" value="Glycogen Phosphorylase B"/>
    <property type="match status" value="2"/>
</dbReference>
<feature type="compositionally biased region" description="Polar residues" evidence="2">
    <location>
        <begin position="132"/>
        <end position="144"/>
    </location>
</feature>
<evidence type="ECO:0000256" key="1">
    <source>
        <dbReference type="ARBA" id="ARBA00022679"/>
    </source>
</evidence>
<dbReference type="InterPro" id="IPR004276">
    <property type="entry name" value="GlycoTrans_28_N"/>
</dbReference>
<dbReference type="InParanoid" id="A0A409VQ64"/>
<dbReference type="PANTHER" id="PTHR48050:SF26">
    <property type="entry name" value="STEROL 3-BETA-GLUCOSYLTRANSFERASE"/>
    <property type="match status" value="1"/>
</dbReference>
<dbReference type="AlphaFoldDB" id="A0A409VQ64"/>
<dbReference type="OrthoDB" id="10261837at2759"/>
<dbReference type="InterPro" id="IPR002213">
    <property type="entry name" value="UDP_glucos_trans"/>
</dbReference>
<dbReference type="GO" id="GO:0005975">
    <property type="term" value="P:carbohydrate metabolic process"/>
    <property type="evidence" value="ECO:0007669"/>
    <property type="project" value="InterPro"/>
</dbReference>
<dbReference type="SUPFAM" id="SSF53756">
    <property type="entry name" value="UDP-Glycosyltransferase/glycogen phosphorylase"/>
    <property type="match status" value="1"/>
</dbReference>
<feature type="domain" description="Glycosyltransferase family 28 N-terminal" evidence="3">
    <location>
        <begin position="718"/>
        <end position="854"/>
    </location>
</feature>
<dbReference type="Proteomes" id="UP000284842">
    <property type="component" value="Unassembled WGS sequence"/>
</dbReference>
<proteinExistence type="predicted"/>
<dbReference type="PANTHER" id="PTHR48050">
    <property type="entry name" value="STEROL 3-BETA-GLUCOSYLTRANSFERASE"/>
    <property type="match status" value="1"/>
</dbReference>
<evidence type="ECO:0000259" key="3">
    <source>
        <dbReference type="Pfam" id="PF03033"/>
    </source>
</evidence>
<feature type="compositionally biased region" description="Low complexity" evidence="2">
    <location>
        <begin position="24"/>
        <end position="47"/>
    </location>
</feature>
<comment type="caution">
    <text evidence="4">The sequence shown here is derived from an EMBL/GenBank/DDBJ whole genome shotgun (WGS) entry which is preliminary data.</text>
</comment>
<gene>
    <name evidence="4" type="ORF">CVT24_004817</name>
</gene>
<name>A0A409VQ64_9AGAR</name>
<dbReference type="GO" id="GO:0016906">
    <property type="term" value="F:sterol 3-beta-glucosyltransferase activity"/>
    <property type="evidence" value="ECO:0007669"/>
    <property type="project" value="UniProtKB-ARBA"/>
</dbReference>
<feature type="compositionally biased region" description="Low complexity" evidence="2">
    <location>
        <begin position="171"/>
        <end position="198"/>
    </location>
</feature>
<feature type="region of interest" description="Disordered" evidence="2">
    <location>
        <begin position="1"/>
        <end position="58"/>
    </location>
</feature>
<dbReference type="STRING" id="181874.A0A409VQ64"/>
<sequence length="1044" mass="115578">MPSLRNLLPTRKKKSSSDKEHSLDSTISDTLSTKSDDSSSLSTHYSSENPGPKENHPLISTLYKDASDFEKVLYHSGCIDKTGVCPKGTTGFADLVGRDLNDSEKANVDRDAQICATLKSWLHHKRKASSTSILSNDVTDSVRSGGSVDEDTTGPSPSPVPGEREERTSDCDSGSTTSTTTDASSGFTTDATSVTSATSDLSQLEVPHIYRVSTNANSALEKLKPEDIISILEREFGVLASPDQPEKLLLETDGCLLHDVAIVGVIHLTTHRLTFHATLLATRPDMKPSENVLRSGAGIIHRTGLRAKKRVWFELTHDMISIYPSSKEEDKIRPLSTLLLAHIDDILPEDPKHPRIVKLDVKPFARMKNDYAELESVESARVWRREITAAVFAYRHQRADILADSSPETNGVKVSIPLHLILDTKPGPCGDEIPSLVCLRIALSASDADNEEAEGGDTGEGQAFSIGPVTTVPFWDDYLDIVIANAKKRRIAAASPDQSAAIVDFGPYNFLANSNLSAPNYAMKEELAIRLALGIPRGVDVWYSRARLYRTVMCTGYFAITPNSIGFWCQNVTQRDLRYRVPIEDLKQVKKFHWNFLGVEGLSLGIIGRADFKLVFKTVAMRDEAYRRIYPALEALIDEAKPEYADTLTASPPESTTLAPTTPTQDSLNPVDVFAPVSRSIAAASVAASSHSKRPVNLPKVINIPPQMLIRNRELHFVCLTIGSRGDVQPYIALGLGLMKEGHRVTIVTHEEYKPWIEKFGIGHRSAGGDPAALMKLSVENKMFSPDFFKQSLSKFRPWLDASPLVLRDSWSACQDADVLLESPSAMAGVHIAEALKIPYIRTFTMPWTKTTEFPHALLSAPVDSPTFNSTSYILFSNVIWAATSGHINRWRRECLRLEATEMGHVAQSKINFIYNFSKVVVPKPLDWPEYVTISGYWFLDDSEHNWTPPEALTAWMRKAEDDGKPIVYIGFGSITVPNPQRVTSHLYRAVVQSGVRAIITKGWSARLRKDKDQGPEIEPPPECFVMDSIPHDWLFPRIQAALQ</sequence>
<keyword evidence="1" id="KW-0808">Transferase</keyword>
<evidence type="ECO:0000313" key="5">
    <source>
        <dbReference type="Proteomes" id="UP000284842"/>
    </source>
</evidence>
<keyword evidence="5" id="KW-1185">Reference proteome</keyword>
<protein>
    <recommendedName>
        <fullName evidence="3">Glycosyltransferase family 28 N-terminal domain-containing protein</fullName>
    </recommendedName>
</protein>
<dbReference type="SUPFAM" id="SSF50729">
    <property type="entry name" value="PH domain-like"/>
    <property type="match status" value="1"/>
</dbReference>
<dbReference type="CDD" id="cd03784">
    <property type="entry name" value="GT1_Gtf-like"/>
    <property type="match status" value="1"/>
</dbReference>
<evidence type="ECO:0000256" key="2">
    <source>
        <dbReference type="SAM" id="MobiDB-lite"/>
    </source>
</evidence>